<dbReference type="RefSeq" id="WP_111946657.1">
    <property type="nucleotide sequence ID" value="NZ_CATNYA010000013.1"/>
</dbReference>
<sequence>MRKKILGLLVAGALSLGLVGCGGSLENKLDSSERVDETKSNYVVINYSGGKIVDVWTLENSNVRKAMYLEAYEFVDDNGNWVTVSGDFLVIKCKDDKEFSKYKEFHETVNE</sequence>
<gene>
    <name evidence="1" type="ORF">NCTC8081_03309</name>
</gene>
<evidence type="ECO:0000313" key="2">
    <source>
        <dbReference type="Proteomes" id="UP000250234"/>
    </source>
</evidence>
<dbReference type="PROSITE" id="PS51257">
    <property type="entry name" value="PROKAR_LIPOPROTEIN"/>
    <property type="match status" value="1"/>
</dbReference>
<proteinExistence type="predicted"/>
<evidence type="ECO:0000313" key="1">
    <source>
        <dbReference type="EMBL" id="SQC85516.1"/>
    </source>
</evidence>
<evidence type="ECO:0008006" key="3">
    <source>
        <dbReference type="Google" id="ProtNLM"/>
    </source>
</evidence>
<accession>A0A2X3IF12</accession>
<dbReference type="AlphaFoldDB" id="A0A2X3IF12"/>
<organism evidence="1 2">
    <name type="scientific">Clostridium perfringens</name>
    <dbReference type="NCBI Taxonomy" id="1502"/>
    <lineage>
        <taxon>Bacteria</taxon>
        <taxon>Bacillati</taxon>
        <taxon>Bacillota</taxon>
        <taxon>Clostridia</taxon>
        <taxon>Eubacteriales</taxon>
        <taxon>Clostridiaceae</taxon>
        <taxon>Clostridium</taxon>
    </lineage>
</organism>
<protein>
    <recommendedName>
        <fullName evidence="3">Lipoprotein</fullName>
    </recommendedName>
</protein>
<dbReference type="Proteomes" id="UP000250234">
    <property type="component" value="Unassembled WGS sequence"/>
</dbReference>
<name>A0A2X3IF12_CLOPF</name>
<dbReference type="EMBL" id="UAWO01000007">
    <property type="protein sequence ID" value="SQC85516.1"/>
    <property type="molecule type" value="Genomic_DNA"/>
</dbReference>
<reference evidence="1 2" key="1">
    <citation type="submission" date="2018-06" db="EMBL/GenBank/DDBJ databases">
        <authorList>
            <consortium name="Pathogen Informatics"/>
            <person name="Doyle S."/>
        </authorList>
    </citation>
    <scope>NUCLEOTIDE SEQUENCE [LARGE SCALE GENOMIC DNA]</scope>
    <source>
        <strain evidence="1 2">NCTC8081</strain>
    </source>
</reference>